<accession>A0AAI9IYT1</accession>
<proteinExistence type="predicted"/>
<dbReference type="EMBL" id="AXSB02000040">
    <property type="protein sequence ID" value="ETH29403.1"/>
    <property type="molecule type" value="Genomic_DNA"/>
</dbReference>
<evidence type="ECO:0000313" key="1">
    <source>
        <dbReference type="EMBL" id="ETH29403.1"/>
    </source>
</evidence>
<protein>
    <submittedName>
        <fullName evidence="1">Uncharacterized protein</fullName>
    </submittedName>
</protein>
<reference evidence="1 2" key="1">
    <citation type="journal article" date="2013" name="Genome Announc.">
        <title>Genome Sequences of 28 Bordetella pertussis U.S. Outbreak Strains Dating from 2010 to 2012.</title>
        <authorList>
            <person name="Harvill E.T."/>
            <person name="Goodfield L.L."/>
            <person name="Ivanov Y."/>
            <person name="Meyer J.A."/>
            <person name="Newth C."/>
            <person name="Cassiday P."/>
            <person name="Tondella M.L."/>
            <person name="Liao P."/>
            <person name="Zimmerman J."/>
            <person name="Meert K."/>
            <person name="Wessel D."/>
            <person name="Berger J."/>
            <person name="Dean J.M."/>
            <person name="Holubkov R."/>
            <person name="Burr J."/>
            <person name="Liu T."/>
            <person name="Brinkac L."/>
            <person name="Kim M."/>
            <person name="Losada L."/>
        </authorList>
    </citation>
    <scope>NUCLEOTIDE SEQUENCE [LARGE SCALE GENOMIC DNA]</scope>
    <source>
        <strain evidence="1 2">CHLA-26</strain>
    </source>
</reference>
<dbReference type="Proteomes" id="UP000018679">
    <property type="component" value="Unassembled WGS sequence"/>
</dbReference>
<gene>
    <name evidence="1" type="ORF">L566_3966</name>
</gene>
<dbReference type="AlphaFoldDB" id="A0AAI9IYT1"/>
<comment type="caution">
    <text evidence="1">The sequence shown here is derived from an EMBL/GenBank/DDBJ whole genome shotgun (WGS) entry which is preliminary data.</text>
</comment>
<name>A0AAI9IYT1_BORPT</name>
<sequence length="73" mass="7830">MSVGLGGGRSKRRHWPDLIDTHGCTASYLSTFGFVYADATGIACASHRPAWHFSALLVYAISKSNAARGLFSL</sequence>
<organism evidence="1 2">
    <name type="scientific">Bordetella pertussis CHLA-26</name>
    <dbReference type="NCBI Taxonomy" id="1331284"/>
    <lineage>
        <taxon>Bacteria</taxon>
        <taxon>Pseudomonadati</taxon>
        <taxon>Pseudomonadota</taxon>
        <taxon>Betaproteobacteria</taxon>
        <taxon>Burkholderiales</taxon>
        <taxon>Alcaligenaceae</taxon>
        <taxon>Bordetella</taxon>
    </lineage>
</organism>
<evidence type="ECO:0000313" key="2">
    <source>
        <dbReference type="Proteomes" id="UP000018679"/>
    </source>
</evidence>